<comment type="caution">
    <text evidence="2">The sequence shown here is derived from an EMBL/GenBank/DDBJ whole genome shotgun (WGS) entry which is preliminary data.</text>
</comment>
<organism evidence="2 3">
    <name type="scientific">Venturia inaequalis</name>
    <name type="common">Apple scab fungus</name>
    <dbReference type="NCBI Taxonomy" id="5025"/>
    <lineage>
        <taxon>Eukaryota</taxon>
        <taxon>Fungi</taxon>
        <taxon>Dikarya</taxon>
        <taxon>Ascomycota</taxon>
        <taxon>Pezizomycotina</taxon>
        <taxon>Dothideomycetes</taxon>
        <taxon>Pleosporomycetidae</taxon>
        <taxon>Venturiales</taxon>
        <taxon>Venturiaceae</taxon>
        <taxon>Venturia</taxon>
    </lineage>
</organism>
<dbReference type="EMBL" id="WNWR01000710">
    <property type="protein sequence ID" value="KAE9970712.1"/>
    <property type="molecule type" value="Genomic_DNA"/>
</dbReference>
<proteinExistence type="predicted"/>
<evidence type="ECO:0000256" key="1">
    <source>
        <dbReference type="SAM" id="MobiDB-lite"/>
    </source>
</evidence>
<name>A0A8H3UHD1_VENIN</name>
<dbReference type="Proteomes" id="UP000490939">
    <property type="component" value="Unassembled WGS sequence"/>
</dbReference>
<sequence>MSLEAWSSTTTGFDDIFTERRPSNQLPSRLITNMRRQAKAPSTSNVSAFEDSILNLNITVDEQTATIDRLTHEHAELVDATKAHAKAACTTIYEMADLHANLVAPRLNASNYTSSSSDQHQRRRGQVLHQRSNQSPQMREGSNRPAARDERTAHRSGDECYQGPQTSW</sequence>
<feature type="compositionally biased region" description="Basic and acidic residues" evidence="1">
    <location>
        <begin position="146"/>
        <end position="158"/>
    </location>
</feature>
<reference evidence="2 3" key="1">
    <citation type="submission" date="2019-07" db="EMBL/GenBank/DDBJ databases">
        <title>Venturia inaequalis Genome Resource.</title>
        <authorList>
            <person name="Lichtner F.J."/>
        </authorList>
    </citation>
    <scope>NUCLEOTIDE SEQUENCE [LARGE SCALE GENOMIC DNA]</scope>
    <source>
        <strain evidence="2 3">DMI_063113</strain>
    </source>
</reference>
<protein>
    <submittedName>
        <fullName evidence="2">Uncharacterized protein</fullName>
    </submittedName>
</protein>
<dbReference type="AlphaFoldDB" id="A0A8H3UHD1"/>
<gene>
    <name evidence="2" type="ORF">EG327_010204</name>
</gene>
<feature type="region of interest" description="Disordered" evidence="1">
    <location>
        <begin position="110"/>
        <end position="168"/>
    </location>
</feature>
<evidence type="ECO:0000313" key="3">
    <source>
        <dbReference type="Proteomes" id="UP000490939"/>
    </source>
</evidence>
<keyword evidence="3" id="KW-1185">Reference proteome</keyword>
<evidence type="ECO:0000313" key="2">
    <source>
        <dbReference type="EMBL" id="KAE9970712.1"/>
    </source>
</evidence>
<accession>A0A8H3UHD1</accession>